<keyword evidence="2" id="KW-1003">Cell membrane</keyword>
<feature type="transmembrane region" description="Helical" evidence="6">
    <location>
        <begin position="78"/>
        <end position="100"/>
    </location>
</feature>
<dbReference type="PANTHER" id="PTHR23513:SF6">
    <property type="entry name" value="MAJOR FACILITATOR SUPERFAMILY ASSOCIATED DOMAIN-CONTAINING PROTEIN"/>
    <property type="match status" value="1"/>
</dbReference>
<proteinExistence type="predicted"/>
<evidence type="ECO:0000256" key="1">
    <source>
        <dbReference type="ARBA" id="ARBA00004651"/>
    </source>
</evidence>
<feature type="transmembrane region" description="Helical" evidence="6">
    <location>
        <begin position="204"/>
        <end position="226"/>
    </location>
</feature>
<dbReference type="GO" id="GO:0022857">
    <property type="term" value="F:transmembrane transporter activity"/>
    <property type="evidence" value="ECO:0007669"/>
    <property type="project" value="InterPro"/>
</dbReference>
<evidence type="ECO:0000256" key="5">
    <source>
        <dbReference type="ARBA" id="ARBA00023136"/>
    </source>
</evidence>
<dbReference type="Pfam" id="PF07690">
    <property type="entry name" value="MFS_1"/>
    <property type="match status" value="1"/>
</dbReference>
<protein>
    <submittedName>
        <fullName evidence="8">Major Facilitator Superfamily protein</fullName>
    </submittedName>
</protein>
<dbReference type="SUPFAM" id="SSF103473">
    <property type="entry name" value="MFS general substrate transporter"/>
    <property type="match status" value="1"/>
</dbReference>
<dbReference type="RefSeq" id="WP_073494924.1">
    <property type="nucleotide sequence ID" value="NZ_FRBI01000003.1"/>
</dbReference>
<evidence type="ECO:0000313" key="8">
    <source>
        <dbReference type="EMBL" id="SHL23992.1"/>
    </source>
</evidence>
<feature type="transmembrane region" description="Helical" evidence="6">
    <location>
        <begin position="112"/>
        <end position="134"/>
    </location>
</feature>
<accession>A0A1M6Z0W1</accession>
<dbReference type="PANTHER" id="PTHR23513">
    <property type="entry name" value="INTEGRAL MEMBRANE EFFLUX PROTEIN-RELATED"/>
    <property type="match status" value="1"/>
</dbReference>
<evidence type="ECO:0000256" key="4">
    <source>
        <dbReference type="ARBA" id="ARBA00022989"/>
    </source>
</evidence>
<sequence>MAVTQYSQQMLAGGIGLLALLDCMSFVASAALVAAIPASPRTERTPAARTDLSARITRLRTDWRDGIRLCLRRRVLRTIAVFLLITSVGEGVMSTLFAPFVRSVLHASAGTYGLISAAQAIGGIGGGLLAASIGNRLRATRTMGRAAVAFGLIDLAVFLYPGGYAATWPAMVLMIVVGVPGALTVTSMTTLLQRQTADSQRGRVFGALSAVEGIAVVAGTSAAGFLGRTLGIVPILVAQGVGYVLAGTLVVMLLRHAPPPRPAPEIRAHRAAAR</sequence>
<dbReference type="Gene3D" id="1.20.1250.20">
    <property type="entry name" value="MFS general substrate transporter like domains"/>
    <property type="match status" value="1"/>
</dbReference>
<dbReference type="InterPro" id="IPR036259">
    <property type="entry name" value="MFS_trans_sf"/>
</dbReference>
<dbReference type="STRING" id="310782.SAMN05216499_103185"/>
<dbReference type="InterPro" id="IPR011701">
    <property type="entry name" value="MFS"/>
</dbReference>
<comment type="subcellular location">
    <subcellularLocation>
        <location evidence="1">Cell membrane</location>
        <topology evidence="1">Multi-pass membrane protein</topology>
    </subcellularLocation>
</comment>
<keyword evidence="5 6" id="KW-0472">Membrane</keyword>
<feature type="transmembrane region" description="Helical" evidence="6">
    <location>
        <begin position="170"/>
        <end position="192"/>
    </location>
</feature>
<reference evidence="8 9" key="1">
    <citation type="submission" date="2016-11" db="EMBL/GenBank/DDBJ databases">
        <authorList>
            <person name="Jaros S."/>
            <person name="Januszkiewicz K."/>
            <person name="Wedrychowicz H."/>
        </authorList>
    </citation>
    <scope>NUCLEOTIDE SEQUENCE [LARGE SCALE GENOMIC DNA]</scope>
    <source>
        <strain evidence="8 9">CGMCC 4.2025</strain>
    </source>
</reference>
<keyword evidence="3 6" id="KW-0812">Transmembrane</keyword>
<dbReference type="EMBL" id="FRBI01000003">
    <property type="protein sequence ID" value="SHL23992.1"/>
    <property type="molecule type" value="Genomic_DNA"/>
</dbReference>
<dbReference type="InterPro" id="IPR020846">
    <property type="entry name" value="MFS_dom"/>
</dbReference>
<dbReference type="PROSITE" id="PS50850">
    <property type="entry name" value="MFS"/>
    <property type="match status" value="1"/>
</dbReference>
<dbReference type="AlphaFoldDB" id="A0A1M6Z0W1"/>
<keyword evidence="4 6" id="KW-1133">Transmembrane helix</keyword>
<feature type="transmembrane region" description="Helical" evidence="6">
    <location>
        <begin position="12"/>
        <end position="36"/>
    </location>
</feature>
<feature type="transmembrane region" description="Helical" evidence="6">
    <location>
        <begin position="146"/>
        <end position="164"/>
    </location>
</feature>
<feature type="domain" description="Major facilitator superfamily (MFS) profile" evidence="7">
    <location>
        <begin position="75"/>
        <end position="274"/>
    </location>
</feature>
<evidence type="ECO:0000313" key="9">
    <source>
        <dbReference type="Proteomes" id="UP000184111"/>
    </source>
</evidence>
<dbReference type="Proteomes" id="UP000184111">
    <property type="component" value="Unassembled WGS sequence"/>
</dbReference>
<feature type="transmembrane region" description="Helical" evidence="6">
    <location>
        <begin position="232"/>
        <end position="254"/>
    </location>
</feature>
<organism evidence="8 9">
    <name type="scientific">Actinacidiphila paucisporea</name>
    <dbReference type="NCBI Taxonomy" id="310782"/>
    <lineage>
        <taxon>Bacteria</taxon>
        <taxon>Bacillati</taxon>
        <taxon>Actinomycetota</taxon>
        <taxon>Actinomycetes</taxon>
        <taxon>Kitasatosporales</taxon>
        <taxon>Streptomycetaceae</taxon>
        <taxon>Actinacidiphila</taxon>
    </lineage>
</organism>
<dbReference type="OrthoDB" id="145388at2"/>
<evidence type="ECO:0000256" key="3">
    <source>
        <dbReference type="ARBA" id="ARBA00022692"/>
    </source>
</evidence>
<evidence type="ECO:0000256" key="2">
    <source>
        <dbReference type="ARBA" id="ARBA00022475"/>
    </source>
</evidence>
<evidence type="ECO:0000256" key="6">
    <source>
        <dbReference type="SAM" id="Phobius"/>
    </source>
</evidence>
<dbReference type="GO" id="GO:0005886">
    <property type="term" value="C:plasma membrane"/>
    <property type="evidence" value="ECO:0007669"/>
    <property type="project" value="UniProtKB-SubCell"/>
</dbReference>
<name>A0A1M6Z0W1_9ACTN</name>
<evidence type="ECO:0000259" key="7">
    <source>
        <dbReference type="PROSITE" id="PS50850"/>
    </source>
</evidence>
<gene>
    <name evidence="8" type="ORF">SAMN05216499_103185</name>
</gene>
<keyword evidence="9" id="KW-1185">Reference proteome</keyword>